<dbReference type="PROSITE" id="PS00122">
    <property type="entry name" value="CARBOXYLESTERASE_B_1"/>
    <property type="match status" value="1"/>
</dbReference>
<reference evidence="5" key="1">
    <citation type="submission" date="2020-03" db="EMBL/GenBank/DDBJ databases">
        <title>Draft Genome Sequence of Cylindrodendrum hubeiense.</title>
        <authorList>
            <person name="Buettner E."/>
            <person name="Kellner H."/>
        </authorList>
    </citation>
    <scope>NUCLEOTIDE SEQUENCE</scope>
    <source>
        <strain evidence="5">IHI 201604</strain>
    </source>
</reference>
<proteinExistence type="inferred from homology"/>
<evidence type="ECO:0000256" key="1">
    <source>
        <dbReference type="ARBA" id="ARBA00005964"/>
    </source>
</evidence>
<dbReference type="PANTHER" id="PTHR11559">
    <property type="entry name" value="CARBOXYLESTERASE"/>
    <property type="match status" value="1"/>
</dbReference>
<dbReference type="AlphaFoldDB" id="A0A9P5HHZ3"/>
<evidence type="ECO:0000313" key="5">
    <source>
        <dbReference type="EMBL" id="KAF7555267.1"/>
    </source>
</evidence>
<feature type="chain" id="PRO_5040545228" description="Carboxylic ester hydrolase" evidence="3">
    <location>
        <begin position="21"/>
        <end position="577"/>
    </location>
</feature>
<keyword evidence="6" id="KW-1185">Reference proteome</keyword>
<evidence type="ECO:0000259" key="4">
    <source>
        <dbReference type="Pfam" id="PF00135"/>
    </source>
</evidence>
<keyword evidence="3" id="KW-0732">Signal</keyword>
<dbReference type="Proteomes" id="UP000722485">
    <property type="component" value="Unassembled WGS sequence"/>
</dbReference>
<dbReference type="InterPro" id="IPR029058">
    <property type="entry name" value="AB_hydrolase_fold"/>
</dbReference>
<comment type="similarity">
    <text evidence="1 3">Belongs to the type-B carboxylesterase/lipase family.</text>
</comment>
<dbReference type="Pfam" id="PF00135">
    <property type="entry name" value="COesterase"/>
    <property type="match status" value="1"/>
</dbReference>
<dbReference type="EC" id="3.1.1.-" evidence="3"/>
<dbReference type="InterPro" id="IPR002018">
    <property type="entry name" value="CarbesteraseB"/>
</dbReference>
<evidence type="ECO:0000256" key="2">
    <source>
        <dbReference type="ARBA" id="ARBA00022801"/>
    </source>
</evidence>
<sequence>MASVTKFVLFGLGLIGSVAASRHSAPKVAVKNGTYSGIYSTEYDQDYFLGIPYAQKPNRFALAKGLDSKWKGTHQATEYPPHCYGYGSDQNGYEQSEDCLYLNVVRPAGIKDTTGLPVAVWIHGGGLYMGGSGDHRYNLSFIVDRSVEIGTPVIGVSINYRLSAMGFLCGEEALDAGITNNGFRDQRLALRWVNENIRSFGGSPKKVTIFGESSGAESVSAQVFAYNAIAESGFGGAIGRFPGGFNATKDHEATFDALVGNVTSCASLVGSGKALACLRKAPFAEINYALNVTGVSPWPPVLDNDFVADYPTNQLNNGHFPKIPLLIGANSDEGSAFGTGRGPNGGGVNTDDEMKAAIAVGFPEDVESHSGKSADELVDELLELYPNDQSVGIPSLKTWPYIIEANDAYAQALGLQYRRTAALFGDFAMQYQRRRSNIAWAKHGVPSYVYRFDVTVNGLTPVTGATHFQEVAFVFRNLNGDGYATNPFGGNGTYPAQAKALSKVISTAWVNFVTGLDPNGKGGHRFSKKTWPVYEVSSSSSGKGIVFDIDGSSIETDDWRAGGMDWFAEHSLNVFGN</sequence>
<comment type="caution">
    <text evidence="5">The sequence shown here is derived from an EMBL/GenBank/DDBJ whole genome shotgun (WGS) entry which is preliminary data.</text>
</comment>
<dbReference type="EMBL" id="JAANBB010000022">
    <property type="protein sequence ID" value="KAF7555267.1"/>
    <property type="molecule type" value="Genomic_DNA"/>
</dbReference>
<feature type="domain" description="Carboxylesterase type B" evidence="4">
    <location>
        <begin position="25"/>
        <end position="535"/>
    </location>
</feature>
<feature type="signal peptide" evidence="3">
    <location>
        <begin position="1"/>
        <end position="20"/>
    </location>
</feature>
<evidence type="ECO:0000256" key="3">
    <source>
        <dbReference type="RuleBase" id="RU361235"/>
    </source>
</evidence>
<dbReference type="Gene3D" id="3.40.50.1820">
    <property type="entry name" value="alpha/beta hydrolase"/>
    <property type="match status" value="1"/>
</dbReference>
<protein>
    <recommendedName>
        <fullName evidence="3">Carboxylic ester hydrolase</fullName>
        <ecNumber evidence="3">3.1.1.-</ecNumber>
    </recommendedName>
</protein>
<keyword evidence="2 3" id="KW-0378">Hydrolase</keyword>
<dbReference type="InterPro" id="IPR019826">
    <property type="entry name" value="Carboxylesterase_B_AS"/>
</dbReference>
<name>A0A9P5HHZ3_9HYPO</name>
<dbReference type="InterPro" id="IPR050309">
    <property type="entry name" value="Type-B_Carboxylest/Lipase"/>
</dbReference>
<dbReference type="OrthoDB" id="408631at2759"/>
<evidence type="ECO:0000313" key="6">
    <source>
        <dbReference type="Proteomes" id="UP000722485"/>
    </source>
</evidence>
<dbReference type="InterPro" id="IPR019819">
    <property type="entry name" value="Carboxylesterase_B_CS"/>
</dbReference>
<dbReference type="SUPFAM" id="SSF53474">
    <property type="entry name" value="alpha/beta-Hydrolases"/>
    <property type="match status" value="1"/>
</dbReference>
<dbReference type="PROSITE" id="PS00941">
    <property type="entry name" value="CARBOXYLESTERASE_B_2"/>
    <property type="match status" value="1"/>
</dbReference>
<gene>
    <name evidence="5" type="ORF">G7Z17_g2312</name>
</gene>
<accession>A0A9P5HHZ3</accession>
<dbReference type="GO" id="GO:0016787">
    <property type="term" value="F:hydrolase activity"/>
    <property type="evidence" value="ECO:0007669"/>
    <property type="project" value="UniProtKB-KW"/>
</dbReference>
<organism evidence="5 6">
    <name type="scientific">Cylindrodendrum hubeiense</name>
    <dbReference type="NCBI Taxonomy" id="595255"/>
    <lineage>
        <taxon>Eukaryota</taxon>
        <taxon>Fungi</taxon>
        <taxon>Dikarya</taxon>
        <taxon>Ascomycota</taxon>
        <taxon>Pezizomycotina</taxon>
        <taxon>Sordariomycetes</taxon>
        <taxon>Hypocreomycetidae</taxon>
        <taxon>Hypocreales</taxon>
        <taxon>Nectriaceae</taxon>
        <taxon>Cylindrodendrum</taxon>
    </lineage>
</organism>